<dbReference type="PROSITE" id="PS50883">
    <property type="entry name" value="EAL"/>
    <property type="match status" value="1"/>
</dbReference>
<evidence type="ECO:0000313" key="3">
    <source>
        <dbReference type="EMBL" id="MBH5323174.1"/>
    </source>
</evidence>
<dbReference type="CDD" id="cd01949">
    <property type="entry name" value="GGDEF"/>
    <property type="match status" value="1"/>
</dbReference>
<dbReference type="Pfam" id="PF00563">
    <property type="entry name" value="EAL"/>
    <property type="match status" value="1"/>
</dbReference>
<evidence type="ECO:0000313" key="4">
    <source>
        <dbReference type="Proteomes" id="UP000602442"/>
    </source>
</evidence>
<dbReference type="InterPro" id="IPR001633">
    <property type="entry name" value="EAL_dom"/>
</dbReference>
<dbReference type="Proteomes" id="UP000602442">
    <property type="component" value="Unassembled WGS sequence"/>
</dbReference>
<dbReference type="SMART" id="SM00052">
    <property type="entry name" value="EAL"/>
    <property type="match status" value="1"/>
</dbReference>
<dbReference type="SUPFAM" id="SSF55073">
    <property type="entry name" value="Nucleotide cyclase"/>
    <property type="match status" value="1"/>
</dbReference>
<gene>
    <name evidence="3" type="ORF">I5L03_11325</name>
</gene>
<comment type="caution">
    <text evidence="3">The sequence shown here is derived from an EMBL/GenBank/DDBJ whole genome shotgun (WGS) entry which is preliminary data.</text>
</comment>
<dbReference type="InterPro" id="IPR043128">
    <property type="entry name" value="Rev_trsase/Diguanyl_cyclase"/>
</dbReference>
<dbReference type="Gene3D" id="3.30.70.270">
    <property type="match status" value="1"/>
</dbReference>
<dbReference type="PROSITE" id="PS50887">
    <property type="entry name" value="GGDEF"/>
    <property type="match status" value="1"/>
</dbReference>
<keyword evidence="4" id="KW-1185">Reference proteome</keyword>
<dbReference type="Gene3D" id="3.20.20.450">
    <property type="entry name" value="EAL domain"/>
    <property type="match status" value="1"/>
</dbReference>
<dbReference type="InterPro" id="IPR052155">
    <property type="entry name" value="Biofilm_reg_signaling"/>
</dbReference>
<dbReference type="PANTHER" id="PTHR44757:SF2">
    <property type="entry name" value="BIOFILM ARCHITECTURE MAINTENANCE PROTEIN MBAA"/>
    <property type="match status" value="1"/>
</dbReference>
<proteinExistence type="predicted"/>
<dbReference type="PANTHER" id="PTHR44757">
    <property type="entry name" value="DIGUANYLATE CYCLASE DGCP"/>
    <property type="match status" value="1"/>
</dbReference>
<dbReference type="SUPFAM" id="SSF141868">
    <property type="entry name" value="EAL domain-like"/>
    <property type="match status" value="1"/>
</dbReference>
<dbReference type="CDD" id="cd01948">
    <property type="entry name" value="EAL"/>
    <property type="match status" value="1"/>
</dbReference>
<sequence length="428" mass="46987">MTDSLSTLPNRRALHAFAKNHPGKQDEMAVAIIDLDGFKTVNDHYGHAIGDQLIKECAIILRDLCNEEANAFRLGGDEFAICMIGPLAGTIVEGIARSFIDRFRRPIEIEGRRIMIGASAGIASSKGADRITSGEAMRRSDVAMYASKRNGKMRSTWYKQSLDANRESMRELDMEMRAALANDAFNLVYQPLVNAKSGEIVAVETLLRWDSREAGPVGPHIFVPVAEESGLISEIGIWVLRGACRDALEWDDIKLSVNISAVQLRDVEFPILLGQILEETGFPAERLELEITETCLVNDPVLAARSLELIRGFGVNVSLDDFGTGYASIGFLRQFRFEKLKLDRSLVVDAEGDEGSRAMMLSSITMAQALKMDVTAEGVETEEQAALVRSAGCDQIQGWLYYKALPASEIADKLNDASDLLPKQAVNG</sequence>
<protein>
    <submittedName>
        <fullName evidence="3">Bifunctional diguanylate cyclase/phosphodiesterase</fullName>
    </submittedName>
</protein>
<dbReference type="InterPro" id="IPR035919">
    <property type="entry name" value="EAL_sf"/>
</dbReference>
<evidence type="ECO:0000259" key="2">
    <source>
        <dbReference type="PROSITE" id="PS50887"/>
    </source>
</evidence>
<name>A0ABS0N5U8_9SPHN</name>
<dbReference type="EMBL" id="JAEANY010000003">
    <property type="protein sequence ID" value="MBH5323174.1"/>
    <property type="molecule type" value="Genomic_DNA"/>
</dbReference>
<feature type="domain" description="EAL" evidence="1">
    <location>
        <begin position="169"/>
        <end position="418"/>
    </location>
</feature>
<feature type="domain" description="GGDEF" evidence="2">
    <location>
        <begin position="26"/>
        <end position="160"/>
    </location>
</feature>
<evidence type="ECO:0000259" key="1">
    <source>
        <dbReference type="PROSITE" id="PS50883"/>
    </source>
</evidence>
<dbReference type="SMART" id="SM00267">
    <property type="entry name" value="GGDEF"/>
    <property type="match status" value="1"/>
</dbReference>
<dbReference type="InterPro" id="IPR000160">
    <property type="entry name" value="GGDEF_dom"/>
</dbReference>
<organism evidence="3 4">
    <name type="scientific">Aurantiacibacter sediminis</name>
    <dbReference type="NCBI Taxonomy" id="2793064"/>
    <lineage>
        <taxon>Bacteria</taxon>
        <taxon>Pseudomonadati</taxon>
        <taxon>Pseudomonadota</taxon>
        <taxon>Alphaproteobacteria</taxon>
        <taxon>Sphingomonadales</taxon>
        <taxon>Erythrobacteraceae</taxon>
        <taxon>Aurantiacibacter</taxon>
    </lineage>
</organism>
<dbReference type="InterPro" id="IPR029787">
    <property type="entry name" value="Nucleotide_cyclase"/>
</dbReference>
<accession>A0ABS0N5U8</accession>
<dbReference type="Pfam" id="PF00990">
    <property type="entry name" value="GGDEF"/>
    <property type="match status" value="1"/>
</dbReference>
<reference evidence="3 4" key="1">
    <citation type="submission" date="2020-11" db="EMBL/GenBank/DDBJ databases">
        <title>Erythrobacter sediminis sp. nov., a marine bacterium from a tidal flat of Garorim Bay.</title>
        <authorList>
            <person name="Kim D."/>
            <person name="Yoo Y."/>
            <person name="Kim J.-J."/>
        </authorList>
    </citation>
    <scope>NUCLEOTIDE SEQUENCE [LARGE SCALE GENOMIC DNA]</scope>
    <source>
        <strain evidence="3 4">JGD-13</strain>
    </source>
</reference>
<dbReference type="NCBIfam" id="TIGR00254">
    <property type="entry name" value="GGDEF"/>
    <property type="match status" value="1"/>
</dbReference>